<comment type="subcellular location">
    <subcellularLocation>
        <location evidence="1">Membrane</location>
        <topology evidence="1">Multi-pass membrane protein</topology>
    </subcellularLocation>
    <subcellularLocation>
        <location evidence="11">Mitochondrion inner membrane</location>
        <topology evidence="11">Multi-pass membrane protein</topology>
    </subcellularLocation>
</comment>
<dbReference type="EMBL" id="EF154459">
    <property type="protein sequence ID" value="ABL11588.1"/>
    <property type="molecule type" value="Genomic_DNA"/>
</dbReference>
<dbReference type="SUPFAM" id="SSF81336">
    <property type="entry name" value="F1F0 ATP synthase subunit A"/>
    <property type="match status" value="1"/>
</dbReference>
<evidence type="ECO:0000256" key="8">
    <source>
        <dbReference type="ARBA" id="ARBA00023065"/>
    </source>
</evidence>
<evidence type="ECO:0000256" key="10">
    <source>
        <dbReference type="ARBA" id="ARBA00023310"/>
    </source>
</evidence>
<keyword evidence="8" id="KW-0406">Ion transport</keyword>
<reference evidence="13" key="1">
    <citation type="journal article" date="1993" name="Genetics">
        <title>Molecular characterization of lengthy mitochondrial DNA duplications from the parasitic nematode Romanomermis culicivorax.</title>
        <authorList>
            <person name="Azevedo J.L."/>
            <person name="Hyman B.C."/>
        </authorList>
    </citation>
    <scope>NUCLEOTIDE SEQUENCE</scope>
</reference>
<dbReference type="GO" id="GO:0005743">
    <property type="term" value="C:mitochondrial inner membrane"/>
    <property type="evidence" value="ECO:0007669"/>
    <property type="project" value="UniProtKB-SubCell"/>
</dbReference>
<accession>A1EHF9</accession>
<evidence type="ECO:0000313" key="13">
    <source>
        <dbReference type="EMBL" id="ABL11588.1"/>
    </source>
</evidence>
<dbReference type="PRINTS" id="PR00123">
    <property type="entry name" value="ATPASEA"/>
</dbReference>
<reference evidence="13" key="3">
    <citation type="submission" date="2006-12" db="EMBL/GenBank/DDBJ databases">
        <authorList>
            <person name="Wu Z.K."/>
            <person name="Hyman B.C."/>
        </authorList>
    </citation>
    <scope>NUCLEOTIDE SEQUENCE</scope>
</reference>
<dbReference type="AlphaFoldDB" id="A1EHF9"/>
<keyword evidence="13" id="KW-0496">Mitochondrion</keyword>
<dbReference type="CDD" id="cd00310">
    <property type="entry name" value="ATP-synt_Fo_a_6"/>
    <property type="match status" value="1"/>
</dbReference>
<dbReference type="Gene3D" id="1.20.120.220">
    <property type="entry name" value="ATP synthase, F0 complex, subunit A"/>
    <property type="match status" value="1"/>
</dbReference>
<keyword evidence="9 12" id="KW-0472">Membrane</keyword>
<keyword evidence="5 12" id="KW-0812">Transmembrane</keyword>
<feature type="transmembrane region" description="Helical" evidence="12">
    <location>
        <begin position="125"/>
        <end position="143"/>
    </location>
</feature>
<evidence type="ECO:0000256" key="6">
    <source>
        <dbReference type="ARBA" id="ARBA00022781"/>
    </source>
</evidence>
<feature type="transmembrane region" description="Helical" evidence="12">
    <location>
        <begin position="93"/>
        <end position="113"/>
    </location>
</feature>
<comment type="similarity">
    <text evidence="2">Belongs to the ATPase A chain family.</text>
</comment>
<dbReference type="PANTHER" id="PTHR11410:SF0">
    <property type="entry name" value="ATP SYNTHASE SUBUNIT A"/>
    <property type="match status" value="1"/>
</dbReference>
<feature type="transmembrane region" description="Helical" evidence="12">
    <location>
        <begin position="38"/>
        <end position="61"/>
    </location>
</feature>
<dbReference type="InterPro" id="IPR000568">
    <property type="entry name" value="ATP_synth_F0_asu"/>
</dbReference>
<evidence type="ECO:0000256" key="5">
    <source>
        <dbReference type="ARBA" id="ARBA00022692"/>
    </source>
</evidence>
<evidence type="ECO:0000256" key="4">
    <source>
        <dbReference type="ARBA" id="ARBA00022547"/>
    </source>
</evidence>
<keyword evidence="7 12" id="KW-1133">Transmembrane helix</keyword>
<name>A1EHF9_ROMCU</name>
<keyword evidence="4" id="KW-0138">CF(0)</keyword>
<feature type="transmembrane region" description="Helical" evidence="12">
    <location>
        <begin position="6"/>
        <end position="26"/>
    </location>
</feature>
<dbReference type="GO" id="GO:0046933">
    <property type="term" value="F:proton-transporting ATP synthase activity, rotational mechanism"/>
    <property type="evidence" value="ECO:0007669"/>
    <property type="project" value="TreeGrafter"/>
</dbReference>
<feature type="transmembrane region" description="Helical" evidence="12">
    <location>
        <begin position="150"/>
        <end position="175"/>
    </location>
</feature>
<sequence>MLSPFQFLKFSFISYFILILFILLIIKMNWINKFIFNFQLFEVLIFCLILMNFFGLLPYFWSLGCYFTNNIFVSLLIWGTMFFSFLAKFSKLLLSNLLPFSAPLFLWFFLIITELLSQFIRPLTLSLRLMCNLIAGHVMINLLNLMTLKFLFLIIVLIYFEMGVAMIQSIVYSLLNLIYFKETI</sequence>
<dbReference type="Pfam" id="PF00119">
    <property type="entry name" value="ATP-synt_A"/>
    <property type="match status" value="1"/>
</dbReference>
<dbReference type="GO" id="GO:0045259">
    <property type="term" value="C:proton-transporting ATP synthase complex"/>
    <property type="evidence" value="ECO:0007669"/>
    <property type="project" value="UniProtKB-KW"/>
</dbReference>
<dbReference type="CTD" id="4508"/>
<reference evidence="13" key="2">
    <citation type="journal article" date="1993" name="J. Nematol.">
        <title>Mitochondrial DNA Sequence Divergence among Meloidogyne incognita, Romanomermis culicivorax, Ascaris suum, and Caenorhabditis elegans.</title>
        <authorList>
            <person name="Powers T.O."/>
            <person name="Harris T.S."/>
            <person name="Hyman B.C."/>
        </authorList>
    </citation>
    <scope>NUCLEOTIDE SEQUENCE</scope>
</reference>
<geneLocation type="mitochondrion" evidence="13"/>
<organism evidence="13">
    <name type="scientific">Romanomermis culicivorax</name>
    <name type="common">Nematode worm</name>
    <dbReference type="NCBI Taxonomy" id="13658"/>
    <lineage>
        <taxon>Eukaryota</taxon>
        <taxon>Metazoa</taxon>
        <taxon>Ecdysozoa</taxon>
        <taxon>Nematoda</taxon>
        <taxon>Enoplea</taxon>
        <taxon>Dorylaimia</taxon>
        <taxon>Mermithida</taxon>
        <taxon>Mermithoidea</taxon>
        <taxon>Mermithidae</taxon>
        <taxon>Romanomermis</taxon>
    </lineage>
</organism>
<keyword evidence="10" id="KW-0066">ATP synthesis</keyword>
<evidence type="ECO:0000256" key="12">
    <source>
        <dbReference type="SAM" id="Phobius"/>
    </source>
</evidence>
<evidence type="ECO:0000256" key="7">
    <source>
        <dbReference type="ARBA" id="ARBA00022989"/>
    </source>
</evidence>
<dbReference type="GeneID" id="4575339"/>
<dbReference type="PANTHER" id="PTHR11410">
    <property type="entry name" value="ATP SYNTHASE SUBUNIT A"/>
    <property type="match status" value="1"/>
</dbReference>
<dbReference type="InterPro" id="IPR035908">
    <property type="entry name" value="F0_ATP_A_sf"/>
</dbReference>
<evidence type="ECO:0000256" key="2">
    <source>
        <dbReference type="ARBA" id="ARBA00006810"/>
    </source>
</evidence>
<proteinExistence type="inferred from homology"/>
<keyword evidence="6" id="KW-0375">Hydrogen ion transport</keyword>
<evidence type="ECO:0000256" key="3">
    <source>
        <dbReference type="ARBA" id="ARBA00022448"/>
    </source>
</evidence>
<evidence type="ECO:0000256" key="9">
    <source>
        <dbReference type="ARBA" id="ARBA00023136"/>
    </source>
</evidence>
<feature type="transmembrane region" description="Helical" evidence="12">
    <location>
        <begin position="67"/>
        <end position="86"/>
    </location>
</feature>
<dbReference type="RefSeq" id="YP_913161.1">
    <property type="nucleotide sequence ID" value="NC_008640.1"/>
</dbReference>
<evidence type="ECO:0000256" key="11">
    <source>
        <dbReference type="RuleBase" id="RU004450"/>
    </source>
</evidence>
<evidence type="ECO:0000256" key="1">
    <source>
        <dbReference type="ARBA" id="ARBA00004141"/>
    </source>
</evidence>
<gene>
    <name evidence="13" type="primary">ATP6</name>
</gene>
<keyword evidence="3" id="KW-0813">Transport</keyword>
<protein>
    <recommendedName>
        <fullName evidence="11">ATP synthase subunit a</fullName>
    </recommendedName>
</protein>
<dbReference type="InterPro" id="IPR045083">
    <property type="entry name" value="ATP_synth_F0_asu_bact/mt"/>
</dbReference>